<dbReference type="GO" id="GO:0005886">
    <property type="term" value="C:plasma membrane"/>
    <property type="evidence" value="ECO:0007669"/>
    <property type="project" value="UniProtKB-SubCell"/>
</dbReference>
<evidence type="ECO:0000256" key="5">
    <source>
        <dbReference type="ARBA" id="ARBA00022801"/>
    </source>
</evidence>
<dbReference type="CDD" id="cd06530">
    <property type="entry name" value="S26_SPase_I"/>
    <property type="match status" value="1"/>
</dbReference>
<dbReference type="PANTHER" id="PTHR43390:SF1">
    <property type="entry name" value="CHLOROPLAST PROCESSING PEPTIDASE"/>
    <property type="match status" value="1"/>
</dbReference>
<dbReference type="InterPro" id="IPR036286">
    <property type="entry name" value="LexA/Signal_pep-like_sf"/>
</dbReference>
<dbReference type="PRINTS" id="PR00727">
    <property type="entry name" value="LEADERPTASE"/>
</dbReference>
<dbReference type="GO" id="GO:0009003">
    <property type="term" value="F:signal peptidase activity"/>
    <property type="evidence" value="ECO:0007669"/>
    <property type="project" value="UniProtKB-EC"/>
</dbReference>
<dbReference type="PROSITE" id="PS00761">
    <property type="entry name" value="SPASE_I_3"/>
    <property type="match status" value="1"/>
</dbReference>
<gene>
    <name evidence="9" type="primary">lepB</name>
    <name evidence="9" type="ORF">KEC57_00940</name>
</gene>
<keyword evidence="7" id="KW-0472">Membrane</keyword>
<evidence type="ECO:0000256" key="2">
    <source>
        <dbReference type="ARBA" id="ARBA00004401"/>
    </source>
</evidence>
<comment type="subcellular location">
    <subcellularLocation>
        <location evidence="2">Cell membrane</location>
        <topology evidence="2">Single-pass type II membrane protein</topology>
    </subcellularLocation>
    <subcellularLocation>
        <location evidence="7">Membrane</location>
        <topology evidence="7">Single-pass type II membrane protein</topology>
    </subcellularLocation>
</comment>
<evidence type="ECO:0000313" key="10">
    <source>
        <dbReference type="Proteomes" id="UP001139354"/>
    </source>
</evidence>
<dbReference type="NCBIfam" id="TIGR02227">
    <property type="entry name" value="sigpep_I_bact"/>
    <property type="match status" value="1"/>
</dbReference>
<comment type="caution">
    <text evidence="9">The sequence shown here is derived from an EMBL/GenBank/DDBJ whole genome shotgun (WGS) entry which is preliminary data.</text>
</comment>
<comment type="similarity">
    <text evidence="3 7">Belongs to the peptidase S26 family.</text>
</comment>
<protein>
    <recommendedName>
        <fullName evidence="4 7">Signal peptidase I</fullName>
        <ecNumber evidence="4 7">3.4.21.89</ecNumber>
    </recommendedName>
</protein>
<dbReference type="GO" id="GO:0004252">
    <property type="term" value="F:serine-type endopeptidase activity"/>
    <property type="evidence" value="ECO:0007669"/>
    <property type="project" value="InterPro"/>
</dbReference>
<dbReference type="EMBL" id="JAGTTN010000001">
    <property type="protein sequence ID" value="MCC2030745.1"/>
    <property type="molecule type" value="Genomic_DNA"/>
</dbReference>
<feature type="domain" description="Peptidase S26" evidence="8">
    <location>
        <begin position="22"/>
        <end position="225"/>
    </location>
</feature>
<evidence type="ECO:0000256" key="3">
    <source>
        <dbReference type="ARBA" id="ARBA00009370"/>
    </source>
</evidence>
<dbReference type="AlphaFoldDB" id="A0A9X1LRT3"/>
<comment type="catalytic activity">
    <reaction evidence="1 7">
        <text>Cleavage of hydrophobic, N-terminal signal or leader sequences from secreted and periplasmic proteins.</text>
        <dbReference type="EC" id="3.4.21.89"/>
    </reaction>
</comment>
<dbReference type="InterPro" id="IPR019533">
    <property type="entry name" value="Peptidase_S26"/>
</dbReference>
<name>A0A9X1LRT3_9MICO</name>
<dbReference type="GO" id="GO:0006465">
    <property type="term" value="P:signal peptide processing"/>
    <property type="evidence" value="ECO:0007669"/>
    <property type="project" value="InterPro"/>
</dbReference>
<dbReference type="Pfam" id="PF10502">
    <property type="entry name" value="Peptidase_S26"/>
    <property type="match status" value="1"/>
</dbReference>
<dbReference type="SUPFAM" id="SSF51306">
    <property type="entry name" value="LexA/Signal peptidase"/>
    <property type="match status" value="1"/>
</dbReference>
<evidence type="ECO:0000313" key="9">
    <source>
        <dbReference type="EMBL" id="MCC2030745.1"/>
    </source>
</evidence>
<sequence>MTAATDQPARWRRITRSVWFHLALAFTVVALVLSFIAKPYVVPSGSMEQSLQVGDRVLVNRLAYLASQPTTGDVVVFDAGEAWDGGAATGEDPIRSALRWVGEMTGFGPSGRHTLVKRVIAGPGQVAACCTDGGAVTVDGVPLVEPYVFEDLPFEPGALDCTSNPRSLRCFDSVTVPAESYLMLGDHRSASSDSAALCRVADADQGCWRWASRDGIVGRAVVILWPITRWNLL</sequence>
<dbReference type="InterPro" id="IPR019758">
    <property type="entry name" value="Pept_S26A_signal_pept_1_CS"/>
</dbReference>
<evidence type="ECO:0000256" key="7">
    <source>
        <dbReference type="RuleBase" id="RU362042"/>
    </source>
</evidence>
<keyword evidence="7" id="KW-0812">Transmembrane</keyword>
<dbReference type="InterPro" id="IPR000223">
    <property type="entry name" value="Pept_S26A_signal_pept_1"/>
</dbReference>
<evidence type="ECO:0000259" key="8">
    <source>
        <dbReference type="Pfam" id="PF10502"/>
    </source>
</evidence>
<feature type="active site" evidence="6">
    <location>
        <position position="117"/>
    </location>
</feature>
<feature type="active site" evidence="6">
    <location>
        <position position="46"/>
    </location>
</feature>
<proteinExistence type="inferred from homology"/>
<dbReference type="EC" id="3.4.21.89" evidence="4 7"/>
<keyword evidence="10" id="KW-1185">Reference proteome</keyword>
<dbReference type="RefSeq" id="WP_229382646.1">
    <property type="nucleotide sequence ID" value="NZ_JAGTTN010000001.1"/>
</dbReference>
<evidence type="ECO:0000256" key="4">
    <source>
        <dbReference type="ARBA" id="ARBA00013208"/>
    </source>
</evidence>
<dbReference type="Proteomes" id="UP001139354">
    <property type="component" value="Unassembled WGS sequence"/>
</dbReference>
<keyword evidence="7" id="KW-0645">Protease</keyword>
<dbReference type="PANTHER" id="PTHR43390">
    <property type="entry name" value="SIGNAL PEPTIDASE I"/>
    <property type="match status" value="1"/>
</dbReference>
<feature type="transmembrane region" description="Helical" evidence="7">
    <location>
        <begin position="18"/>
        <end position="37"/>
    </location>
</feature>
<evidence type="ECO:0000256" key="6">
    <source>
        <dbReference type="PIRSR" id="PIRSR600223-1"/>
    </source>
</evidence>
<organism evidence="9 10">
    <name type="scientific">Microbacterium allomyrinae</name>
    <dbReference type="NCBI Taxonomy" id="2830666"/>
    <lineage>
        <taxon>Bacteria</taxon>
        <taxon>Bacillati</taxon>
        <taxon>Actinomycetota</taxon>
        <taxon>Actinomycetes</taxon>
        <taxon>Micrococcales</taxon>
        <taxon>Microbacteriaceae</taxon>
        <taxon>Microbacterium</taxon>
    </lineage>
</organism>
<reference evidence="9" key="1">
    <citation type="submission" date="2021-04" db="EMBL/GenBank/DDBJ databases">
        <title>Microbacterium tenobrionis sp. nov. and Microbacterium allomyrinae sp. nov., isolated from larvae of Tenobrio molitor and Allomyrina dichotoma, respectively.</title>
        <authorList>
            <person name="Lee S.D."/>
        </authorList>
    </citation>
    <scope>NUCLEOTIDE SEQUENCE</scope>
    <source>
        <strain evidence="9">BWT-G7</strain>
    </source>
</reference>
<keyword evidence="5 7" id="KW-0378">Hydrolase</keyword>
<evidence type="ECO:0000256" key="1">
    <source>
        <dbReference type="ARBA" id="ARBA00000677"/>
    </source>
</evidence>
<accession>A0A9X1LRT3</accession>
<dbReference type="Gene3D" id="2.10.109.10">
    <property type="entry name" value="Umud Fragment, subunit A"/>
    <property type="match status" value="1"/>
</dbReference>
<keyword evidence="7" id="KW-1133">Transmembrane helix</keyword>